<comment type="subcellular location">
    <subcellularLocation>
        <location evidence="1">Nucleus</location>
    </subcellularLocation>
</comment>
<feature type="region of interest" description="Disordered" evidence="10">
    <location>
        <begin position="228"/>
        <end position="288"/>
    </location>
</feature>
<keyword evidence="9" id="KW-0539">Nucleus</keyword>
<dbReference type="EMBL" id="CAXIEN010000316">
    <property type="protein sequence ID" value="CAL1292909.1"/>
    <property type="molecule type" value="Genomic_DNA"/>
</dbReference>
<dbReference type="PANTHER" id="PTHR12693">
    <property type="entry name" value="MENIN"/>
    <property type="match status" value="1"/>
</dbReference>
<keyword evidence="7" id="KW-0238">DNA-binding</keyword>
<dbReference type="GO" id="GO:0000403">
    <property type="term" value="F:Y-form DNA binding"/>
    <property type="evidence" value="ECO:0007669"/>
    <property type="project" value="TreeGrafter"/>
</dbReference>
<organism evidence="11 12">
    <name type="scientific">Larinioides sclopetarius</name>
    <dbReference type="NCBI Taxonomy" id="280406"/>
    <lineage>
        <taxon>Eukaryota</taxon>
        <taxon>Metazoa</taxon>
        <taxon>Ecdysozoa</taxon>
        <taxon>Arthropoda</taxon>
        <taxon>Chelicerata</taxon>
        <taxon>Arachnida</taxon>
        <taxon>Araneae</taxon>
        <taxon>Araneomorphae</taxon>
        <taxon>Entelegynae</taxon>
        <taxon>Araneoidea</taxon>
        <taxon>Araneidae</taxon>
        <taxon>Larinioides</taxon>
    </lineage>
</organism>
<dbReference type="GO" id="GO:0006357">
    <property type="term" value="P:regulation of transcription by RNA polymerase II"/>
    <property type="evidence" value="ECO:0007669"/>
    <property type="project" value="TreeGrafter"/>
</dbReference>
<evidence type="ECO:0000256" key="4">
    <source>
        <dbReference type="ARBA" id="ARBA00022553"/>
    </source>
</evidence>
<dbReference type="GO" id="GO:0003682">
    <property type="term" value="F:chromatin binding"/>
    <property type="evidence" value="ECO:0007669"/>
    <property type="project" value="TreeGrafter"/>
</dbReference>
<dbReference type="AlphaFoldDB" id="A0AAV2BBV5"/>
<sequence length="377" mass="41710">MEVAALVSGINPSINAVSDSIELARLQQQLLWLLYDLNHLKTYPMALGNLGDLEEICPSPGRPPPIELFRESIMAAQSYYSNMHVYPYTYLGGYLYRNGRYKGALEAWANAADVIRKYNYGREDEEIYKEFLEIANELIPHIVKVVSSNGCEPSGQADIPLLQDPECFSHLLRFYDGLCEWEEGSSTPVLHIGWAKPLVSTISKFPGKIRCMVDITVPEKKLDLDSEIADSDKHEGKRLSDKTKSGKENSVNGSSEEKHSKSSSRKNISSESEKNKGKKKDTSAGQETEFLQTLETQINSDEEPHPNIRALAAACADNILNPEYLLGSGEPFSSRSSSSSSEMQDGLSSKSNGTPVVPDINSEPGLDIDSTTTFFKE</sequence>
<reference evidence="11 12" key="1">
    <citation type="submission" date="2024-04" db="EMBL/GenBank/DDBJ databases">
        <authorList>
            <person name="Rising A."/>
            <person name="Reimegard J."/>
            <person name="Sonavane S."/>
            <person name="Akerstrom W."/>
            <person name="Nylinder S."/>
            <person name="Hedman E."/>
            <person name="Kallberg Y."/>
        </authorList>
    </citation>
    <scope>NUCLEOTIDE SEQUENCE [LARGE SCALE GENOMIC DNA]</scope>
</reference>
<dbReference type="Proteomes" id="UP001497382">
    <property type="component" value="Unassembled WGS sequence"/>
</dbReference>
<evidence type="ECO:0000256" key="1">
    <source>
        <dbReference type="ARBA" id="ARBA00004123"/>
    </source>
</evidence>
<dbReference type="Pfam" id="PF05053">
    <property type="entry name" value="Menin"/>
    <property type="match status" value="1"/>
</dbReference>
<dbReference type="GO" id="GO:0008285">
    <property type="term" value="P:negative regulation of cell population proliferation"/>
    <property type="evidence" value="ECO:0007669"/>
    <property type="project" value="TreeGrafter"/>
</dbReference>
<evidence type="ECO:0000256" key="10">
    <source>
        <dbReference type="SAM" id="MobiDB-lite"/>
    </source>
</evidence>
<keyword evidence="8" id="KW-0804">Transcription</keyword>
<keyword evidence="3" id="KW-0678">Repressor</keyword>
<feature type="compositionally biased region" description="Basic and acidic residues" evidence="10">
    <location>
        <begin position="228"/>
        <end position="247"/>
    </location>
</feature>
<keyword evidence="4" id="KW-0597">Phosphoprotein</keyword>
<feature type="region of interest" description="Disordered" evidence="10">
    <location>
        <begin position="324"/>
        <end position="377"/>
    </location>
</feature>
<evidence type="ECO:0000256" key="9">
    <source>
        <dbReference type="ARBA" id="ARBA00023242"/>
    </source>
</evidence>
<evidence type="ECO:0000256" key="6">
    <source>
        <dbReference type="ARBA" id="ARBA00023015"/>
    </source>
</evidence>
<evidence type="ECO:0000256" key="5">
    <source>
        <dbReference type="ARBA" id="ARBA00022853"/>
    </source>
</evidence>
<evidence type="ECO:0000313" key="12">
    <source>
        <dbReference type="Proteomes" id="UP001497382"/>
    </source>
</evidence>
<proteinExistence type="predicted"/>
<accession>A0AAV2BBV5</accession>
<dbReference type="GO" id="GO:0006325">
    <property type="term" value="P:chromatin organization"/>
    <property type="evidence" value="ECO:0007669"/>
    <property type="project" value="UniProtKB-KW"/>
</dbReference>
<dbReference type="GO" id="GO:0000976">
    <property type="term" value="F:transcription cis-regulatory region binding"/>
    <property type="evidence" value="ECO:0007669"/>
    <property type="project" value="TreeGrafter"/>
</dbReference>
<evidence type="ECO:0000256" key="3">
    <source>
        <dbReference type="ARBA" id="ARBA00022491"/>
    </source>
</evidence>
<evidence type="ECO:0000256" key="8">
    <source>
        <dbReference type="ARBA" id="ARBA00023163"/>
    </source>
</evidence>
<comment type="caution">
    <text evidence="11">The sequence shown here is derived from an EMBL/GenBank/DDBJ whole genome shotgun (WGS) entry which is preliminary data.</text>
</comment>
<dbReference type="GO" id="GO:0045786">
    <property type="term" value="P:negative regulation of cell cycle"/>
    <property type="evidence" value="ECO:0007669"/>
    <property type="project" value="TreeGrafter"/>
</dbReference>
<dbReference type="GO" id="GO:0000785">
    <property type="term" value="C:chromatin"/>
    <property type="evidence" value="ECO:0007669"/>
    <property type="project" value="TreeGrafter"/>
</dbReference>
<name>A0AAV2BBV5_9ARAC</name>
<feature type="compositionally biased region" description="Polar residues" evidence="10">
    <location>
        <begin position="342"/>
        <end position="354"/>
    </location>
</feature>
<gene>
    <name evidence="11" type="ORF">LARSCL_LOCUS17912</name>
</gene>
<keyword evidence="12" id="KW-1185">Reference proteome</keyword>
<dbReference type="InterPro" id="IPR007747">
    <property type="entry name" value="Menin"/>
</dbReference>
<evidence type="ECO:0000313" key="11">
    <source>
        <dbReference type="EMBL" id="CAL1292909.1"/>
    </source>
</evidence>
<evidence type="ECO:0000256" key="2">
    <source>
        <dbReference type="ARBA" id="ARBA00021162"/>
    </source>
</evidence>
<dbReference type="GO" id="GO:0035097">
    <property type="term" value="C:histone methyltransferase complex"/>
    <property type="evidence" value="ECO:0007669"/>
    <property type="project" value="TreeGrafter"/>
</dbReference>
<dbReference type="PANTHER" id="PTHR12693:SF3">
    <property type="entry name" value="MENIN"/>
    <property type="match status" value="1"/>
</dbReference>
<keyword evidence="5" id="KW-0156">Chromatin regulator</keyword>
<evidence type="ECO:0000256" key="7">
    <source>
        <dbReference type="ARBA" id="ARBA00023125"/>
    </source>
</evidence>
<keyword evidence="6" id="KW-0805">Transcription regulation</keyword>
<protein>
    <recommendedName>
        <fullName evidence="2">Menin</fullName>
    </recommendedName>
</protein>